<feature type="non-terminal residue" evidence="2">
    <location>
        <position position="1"/>
    </location>
</feature>
<dbReference type="AlphaFoldDB" id="A0A5J9W3T8"/>
<evidence type="ECO:0000313" key="3">
    <source>
        <dbReference type="Proteomes" id="UP000324897"/>
    </source>
</evidence>
<protein>
    <submittedName>
        <fullName evidence="2">Uncharacterized protein</fullName>
    </submittedName>
</protein>
<proteinExistence type="predicted"/>
<organism evidence="2 3">
    <name type="scientific">Eragrostis curvula</name>
    <name type="common">weeping love grass</name>
    <dbReference type="NCBI Taxonomy" id="38414"/>
    <lineage>
        <taxon>Eukaryota</taxon>
        <taxon>Viridiplantae</taxon>
        <taxon>Streptophyta</taxon>
        <taxon>Embryophyta</taxon>
        <taxon>Tracheophyta</taxon>
        <taxon>Spermatophyta</taxon>
        <taxon>Magnoliopsida</taxon>
        <taxon>Liliopsida</taxon>
        <taxon>Poales</taxon>
        <taxon>Poaceae</taxon>
        <taxon>PACMAD clade</taxon>
        <taxon>Chloridoideae</taxon>
        <taxon>Eragrostideae</taxon>
        <taxon>Eragrostidinae</taxon>
        <taxon>Eragrostis</taxon>
    </lineage>
</organism>
<feature type="region of interest" description="Disordered" evidence="1">
    <location>
        <begin position="1"/>
        <end position="21"/>
    </location>
</feature>
<reference evidence="2 3" key="1">
    <citation type="journal article" date="2019" name="Sci. Rep.">
        <title>A high-quality genome of Eragrostis curvula grass provides insights into Poaceae evolution and supports new strategies to enhance forage quality.</title>
        <authorList>
            <person name="Carballo J."/>
            <person name="Santos B.A.C.M."/>
            <person name="Zappacosta D."/>
            <person name="Garbus I."/>
            <person name="Selva J.P."/>
            <person name="Gallo C.A."/>
            <person name="Diaz A."/>
            <person name="Albertini E."/>
            <person name="Caccamo M."/>
            <person name="Echenique V."/>
        </authorList>
    </citation>
    <scope>NUCLEOTIDE SEQUENCE [LARGE SCALE GENOMIC DNA]</scope>
    <source>
        <strain evidence="3">cv. Victoria</strain>
        <tissue evidence="2">Leaf</tissue>
    </source>
</reference>
<evidence type="ECO:0000256" key="1">
    <source>
        <dbReference type="SAM" id="MobiDB-lite"/>
    </source>
</evidence>
<gene>
    <name evidence="2" type="ORF">EJB05_09231</name>
</gene>
<dbReference type="Proteomes" id="UP000324897">
    <property type="component" value="Unassembled WGS sequence"/>
</dbReference>
<evidence type="ECO:0000313" key="2">
    <source>
        <dbReference type="EMBL" id="TVU42808.1"/>
    </source>
</evidence>
<name>A0A5J9W3T8_9POAL</name>
<dbReference type="EMBL" id="RWGY01000005">
    <property type="protein sequence ID" value="TVU42808.1"/>
    <property type="molecule type" value="Genomic_DNA"/>
</dbReference>
<sequence length="91" mass="10028">MSPTFPGGRGEALGERRRGRYPEAAKGQALPLCGKLRMLFVNLLARIVLPEFVKGAKDMMDRSCSGLPWHVSLEADRQSIKMESLVACPVK</sequence>
<keyword evidence="3" id="KW-1185">Reference proteome</keyword>
<accession>A0A5J9W3T8</accession>
<feature type="compositionally biased region" description="Basic and acidic residues" evidence="1">
    <location>
        <begin position="12"/>
        <end position="21"/>
    </location>
</feature>
<dbReference type="Gramene" id="TVU42808">
    <property type="protein sequence ID" value="TVU42808"/>
    <property type="gene ID" value="EJB05_09231"/>
</dbReference>
<comment type="caution">
    <text evidence="2">The sequence shown here is derived from an EMBL/GenBank/DDBJ whole genome shotgun (WGS) entry which is preliminary data.</text>
</comment>